<name>A0AA38HM05_9CUCU</name>
<feature type="region of interest" description="Disordered" evidence="1">
    <location>
        <begin position="187"/>
        <end position="217"/>
    </location>
</feature>
<gene>
    <name evidence="2" type="ORF">Zmor_008893</name>
</gene>
<feature type="compositionally biased region" description="Basic and acidic residues" evidence="1">
    <location>
        <begin position="144"/>
        <end position="156"/>
    </location>
</feature>
<feature type="compositionally biased region" description="Basic and acidic residues" evidence="1">
    <location>
        <begin position="193"/>
        <end position="203"/>
    </location>
</feature>
<sequence>MQNVDLSPKLVSSRIGSSQEALTLLSQQTASVPSSPYISGYLKDNAISNLSFKVNESQSHDSSELPSLLELCSDDLLLRDAKETLCKNSPGCPSPCQLEACCNQHSDAKKAKASKGIDNEHNSAHSNDCSTIITNCNKLNKSNNFEESKTQKRTEENTNPLPTDEVKSTINLKKRYYNILNDSFSNIENNSDESLHTETRNSKDIPNSYKPKRRKRRTFSELNRNVRCPIRNCERKYAS</sequence>
<organism evidence="2 3">
    <name type="scientific">Zophobas morio</name>
    <dbReference type="NCBI Taxonomy" id="2755281"/>
    <lineage>
        <taxon>Eukaryota</taxon>
        <taxon>Metazoa</taxon>
        <taxon>Ecdysozoa</taxon>
        <taxon>Arthropoda</taxon>
        <taxon>Hexapoda</taxon>
        <taxon>Insecta</taxon>
        <taxon>Pterygota</taxon>
        <taxon>Neoptera</taxon>
        <taxon>Endopterygota</taxon>
        <taxon>Coleoptera</taxon>
        <taxon>Polyphaga</taxon>
        <taxon>Cucujiformia</taxon>
        <taxon>Tenebrionidae</taxon>
        <taxon>Zophobas</taxon>
    </lineage>
</organism>
<feature type="region of interest" description="Disordered" evidence="1">
    <location>
        <begin position="144"/>
        <end position="164"/>
    </location>
</feature>
<evidence type="ECO:0000256" key="1">
    <source>
        <dbReference type="SAM" id="MobiDB-lite"/>
    </source>
</evidence>
<keyword evidence="3" id="KW-1185">Reference proteome</keyword>
<comment type="caution">
    <text evidence="2">The sequence shown here is derived from an EMBL/GenBank/DDBJ whole genome shotgun (WGS) entry which is preliminary data.</text>
</comment>
<reference evidence="2" key="1">
    <citation type="journal article" date="2023" name="G3 (Bethesda)">
        <title>Whole genome assemblies of Zophobas morio and Tenebrio molitor.</title>
        <authorList>
            <person name="Kaur S."/>
            <person name="Stinson S.A."/>
            <person name="diCenzo G.C."/>
        </authorList>
    </citation>
    <scope>NUCLEOTIDE SEQUENCE</scope>
    <source>
        <strain evidence="2">QUZm001</strain>
    </source>
</reference>
<feature type="non-terminal residue" evidence="2">
    <location>
        <position position="239"/>
    </location>
</feature>
<dbReference type="Proteomes" id="UP001168821">
    <property type="component" value="Unassembled WGS sequence"/>
</dbReference>
<proteinExistence type="predicted"/>
<dbReference type="AlphaFoldDB" id="A0AA38HM05"/>
<accession>A0AA38HM05</accession>
<evidence type="ECO:0000313" key="2">
    <source>
        <dbReference type="EMBL" id="KAJ3617031.1"/>
    </source>
</evidence>
<protein>
    <submittedName>
        <fullName evidence="2">Uncharacterized protein</fullName>
    </submittedName>
</protein>
<evidence type="ECO:0000313" key="3">
    <source>
        <dbReference type="Proteomes" id="UP001168821"/>
    </source>
</evidence>
<dbReference type="EMBL" id="JALNTZ010002504">
    <property type="protein sequence ID" value="KAJ3617031.1"/>
    <property type="molecule type" value="Genomic_DNA"/>
</dbReference>